<dbReference type="InParanoid" id="A0A4V1M519"/>
<accession>A0A4V1M519</accession>
<sequence length="288" mass="31560">MSLFLSSEPNWDSANFLSSTGLGKITRDMISEHFGIQVMFEKPHETLQGVTIGERSKEAQGVVDSIFGLFEELKEGLEGKYKCPGEIVQEVIKLAGEEGNDGMIFAKKFCHELVRLLPSLSESFLTSSVTALPSTPLRLLQDLSTTSMSLHLPPLSSLSDISPLPLPIPPLLALRILSPSSDLVSQLPEQTSILSLLHRDKSTKALHGFSGKADGTSKKDISLKGFTIPLEQITHLQSLSVEICQLIRDQARESGKEITLIDVVKFFDDLQIKMDKSGLGFRLIPSDS</sequence>
<name>A0A4V1M519_TREME</name>
<organism evidence="1 2">
    <name type="scientific">Tremella mesenterica</name>
    <name type="common">Jelly fungus</name>
    <dbReference type="NCBI Taxonomy" id="5217"/>
    <lineage>
        <taxon>Eukaryota</taxon>
        <taxon>Fungi</taxon>
        <taxon>Dikarya</taxon>
        <taxon>Basidiomycota</taxon>
        <taxon>Agaricomycotina</taxon>
        <taxon>Tremellomycetes</taxon>
        <taxon>Tremellales</taxon>
        <taxon>Tremellaceae</taxon>
        <taxon>Tremella</taxon>
    </lineage>
</organism>
<gene>
    <name evidence="1" type="ORF">M231_00317</name>
</gene>
<dbReference type="STRING" id="5217.A0A4V1M519"/>
<dbReference type="OrthoDB" id="416777at2759"/>
<dbReference type="VEuPathDB" id="FungiDB:TREMEDRAFT_63531"/>
<dbReference type="AlphaFoldDB" id="A0A4V1M519"/>
<evidence type="ECO:0000313" key="2">
    <source>
        <dbReference type="Proteomes" id="UP000289152"/>
    </source>
</evidence>
<protein>
    <submittedName>
        <fullName evidence="1">Uncharacterized protein</fullName>
    </submittedName>
</protein>
<proteinExistence type="predicted"/>
<reference evidence="1 2" key="1">
    <citation type="submission" date="2016-06" db="EMBL/GenBank/DDBJ databases">
        <title>Evolution of pathogenesis and genome organization in the Tremellales.</title>
        <authorList>
            <person name="Cuomo C."/>
            <person name="Litvintseva A."/>
            <person name="Heitman J."/>
            <person name="Chen Y."/>
            <person name="Sun S."/>
            <person name="Springer D."/>
            <person name="Dromer F."/>
            <person name="Young S."/>
            <person name="Zeng Q."/>
            <person name="Chapman S."/>
            <person name="Gujja S."/>
            <person name="Saif S."/>
            <person name="Birren B."/>
        </authorList>
    </citation>
    <scope>NUCLEOTIDE SEQUENCE [LARGE SCALE GENOMIC DNA]</scope>
    <source>
        <strain evidence="1 2">ATCC 28783</strain>
    </source>
</reference>
<keyword evidence="2" id="KW-1185">Reference proteome</keyword>
<dbReference type="Proteomes" id="UP000289152">
    <property type="component" value="Unassembled WGS sequence"/>
</dbReference>
<comment type="caution">
    <text evidence="1">The sequence shown here is derived from an EMBL/GenBank/DDBJ whole genome shotgun (WGS) entry which is preliminary data.</text>
</comment>
<evidence type="ECO:0000313" key="1">
    <source>
        <dbReference type="EMBL" id="RXK42327.1"/>
    </source>
</evidence>
<dbReference type="EMBL" id="SDIL01000002">
    <property type="protein sequence ID" value="RXK42327.1"/>
    <property type="molecule type" value="Genomic_DNA"/>
</dbReference>